<dbReference type="InterPro" id="IPR036388">
    <property type="entry name" value="WH-like_DNA-bd_sf"/>
</dbReference>
<dbReference type="OrthoDB" id="2328486at2"/>
<organism evidence="2 3">
    <name type="scientific">Liquorilactobacillus vini DSM 20605</name>
    <dbReference type="NCBI Taxonomy" id="1133569"/>
    <lineage>
        <taxon>Bacteria</taxon>
        <taxon>Bacillati</taxon>
        <taxon>Bacillota</taxon>
        <taxon>Bacilli</taxon>
        <taxon>Lactobacillales</taxon>
        <taxon>Lactobacillaceae</taxon>
        <taxon>Liquorilactobacillus</taxon>
    </lineage>
</organism>
<dbReference type="EMBL" id="AYYX01000022">
    <property type="protein sequence ID" value="KRM88754.1"/>
    <property type="molecule type" value="Genomic_DNA"/>
</dbReference>
<reference evidence="2 3" key="1">
    <citation type="journal article" date="2015" name="Genome Announc.">
        <title>Expanding the biotechnology potential of lactobacilli through comparative genomics of 213 strains and associated genera.</title>
        <authorList>
            <person name="Sun Z."/>
            <person name="Harris H.M."/>
            <person name="McCann A."/>
            <person name="Guo C."/>
            <person name="Argimon S."/>
            <person name="Zhang W."/>
            <person name="Yang X."/>
            <person name="Jeffery I.B."/>
            <person name="Cooney J.C."/>
            <person name="Kagawa T.F."/>
            <person name="Liu W."/>
            <person name="Song Y."/>
            <person name="Salvetti E."/>
            <person name="Wrobel A."/>
            <person name="Rasinkangas P."/>
            <person name="Parkhill J."/>
            <person name="Rea M.C."/>
            <person name="O'Sullivan O."/>
            <person name="Ritari J."/>
            <person name="Douillard F.P."/>
            <person name="Paul Ross R."/>
            <person name="Yang R."/>
            <person name="Briner A.E."/>
            <person name="Felis G.E."/>
            <person name="de Vos W.M."/>
            <person name="Barrangou R."/>
            <person name="Klaenhammer T.R."/>
            <person name="Caufield P.W."/>
            <person name="Cui Y."/>
            <person name="Zhang H."/>
            <person name="O'Toole P.W."/>
        </authorList>
    </citation>
    <scope>NUCLEOTIDE SEQUENCE [LARGE SCALE GENOMIC DNA]</scope>
    <source>
        <strain evidence="2 3">DSM 20605</strain>
    </source>
</reference>
<dbReference type="InterPro" id="IPR000835">
    <property type="entry name" value="HTH_MarR-typ"/>
</dbReference>
<dbReference type="PRINTS" id="PR00598">
    <property type="entry name" value="HTHMARR"/>
</dbReference>
<dbReference type="Proteomes" id="UP000051576">
    <property type="component" value="Unassembled WGS sequence"/>
</dbReference>
<dbReference type="STRING" id="1133569.FD21_GL000832"/>
<proteinExistence type="predicted"/>
<evidence type="ECO:0000313" key="3">
    <source>
        <dbReference type="Proteomes" id="UP000051576"/>
    </source>
</evidence>
<dbReference type="SMART" id="SM00347">
    <property type="entry name" value="HTH_MARR"/>
    <property type="match status" value="1"/>
</dbReference>
<dbReference type="PATRIC" id="fig|1133569.4.peg.911"/>
<dbReference type="InterPro" id="IPR036390">
    <property type="entry name" value="WH_DNA-bd_sf"/>
</dbReference>
<feature type="domain" description="HTH marR-type" evidence="1">
    <location>
        <begin position="1"/>
        <end position="135"/>
    </location>
</feature>
<gene>
    <name evidence="2" type="ORF">FD21_GL000832</name>
</gene>
<dbReference type="RefSeq" id="WP_026049439.1">
    <property type="nucleotide sequence ID" value="NZ_AYYX01000022.1"/>
</dbReference>
<evidence type="ECO:0000259" key="1">
    <source>
        <dbReference type="PROSITE" id="PS50995"/>
    </source>
</evidence>
<dbReference type="AlphaFoldDB" id="A0A0R2CCD0"/>
<accession>A0A0R2CCD0</accession>
<name>A0A0R2CCD0_9LACO</name>
<comment type="caution">
    <text evidence="2">The sequence shown here is derived from an EMBL/GenBank/DDBJ whole genome shotgun (WGS) entry which is preliminary data.</text>
</comment>
<dbReference type="PROSITE" id="PS50995">
    <property type="entry name" value="HTH_MARR_2"/>
    <property type="match status" value="1"/>
</dbReference>
<sequence>MRSCLDSLLVIQKQYSETLKKIVHKHDLTIAEWQLLIKIINGNQTQEKLAALTQLNVSTLSRQLSRLSAKRFIDHLTAGKSHGGRKKINYISTEKGKSAVQQLQVELKTFADQLFRHWSVEEQDMLQILLNRLSHSLERLD</sequence>
<dbReference type="GO" id="GO:0003700">
    <property type="term" value="F:DNA-binding transcription factor activity"/>
    <property type="evidence" value="ECO:0007669"/>
    <property type="project" value="InterPro"/>
</dbReference>
<protein>
    <recommendedName>
        <fullName evidence="1">HTH marR-type domain-containing protein</fullName>
    </recommendedName>
</protein>
<dbReference type="SUPFAM" id="SSF46785">
    <property type="entry name" value="Winged helix' DNA-binding domain"/>
    <property type="match status" value="1"/>
</dbReference>
<evidence type="ECO:0000313" key="2">
    <source>
        <dbReference type="EMBL" id="KRM88754.1"/>
    </source>
</evidence>
<keyword evidence="3" id="KW-1185">Reference proteome</keyword>
<dbReference type="eggNOG" id="COG1846">
    <property type="taxonomic scope" value="Bacteria"/>
</dbReference>
<dbReference type="Gene3D" id="1.10.10.10">
    <property type="entry name" value="Winged helix-like DNA-binding domain superfamily/Winged helix DNA-binding domain"/>
    <property type="match status" value="1"/>
</dbReference>